<dbReference type="OrthoDB" id="378441at2157"/>
<dbReference type="EMBL" id="AOHX01000026">
    <property type="protein sequence ID" value="ELY47323.1"/>
    <property type="molecule type" value="Genomic_DNA"/>
</dbReference>
<keyword evidence="3" id="KW-1185">Reference proteome</keyword>
<dbReference type="Proteomes" id="UP000011661">
    <property type="component" value="Unassembled WGS sequence"/>
</dbReference>
<gene>
    <name evidence="2" type="ORF">C495_03657</name>
</gene>
<reference evidence="2 3" key="1">
    <citation type="journal article" date="2014" name="PLoS Genet.">
        <title>Phylogenetically driven sequencing of extremely halophilic archaea reveals strategies for static and dynamic osmo-response.</title>
        <authorList>
            <person name="Becker E.A."/>
            <person name="Seitzer P.M."/>
            <person name="Tritt A."/>
            <person name="Larsen D."/>
            <person name="Krusor M."/>
            <person name="Yao A.I."/>
            <person name="Wu D."/>
            <person name="Madern D."/>
            <person name="Eisen J.A."/>
            <person name="Darling A.E."/>
            <person name="Facciotti M.T."/>
        </authorList>
    </citation>
    <scope>NUCLEOTIDE SEQUENCE [LARGE SCALE GENOMIC DNA]</scope>
    <source>
        <strain evidence="2 3">JCM 14089</strain>
    </source>
</reference>
<evidence type="ECO:0000313" key="3">
    <source>
        <dbReference type="Proteomes" id="UP000011661"/>
    </source>
</evidence>
<sequence length="51" mass="5735">MAYQFTDQETGQTKIGGRPSYHERAMGEAIDARLHGEIEEWDPEETGGELP</sequence>
<comment type="caution">
    <text evidence="2">The sequence shown here is derived from an EMBL/GenBank/DDBJ whole genome shotgun (WGS) entry which is preliminary data.</text>
</comment>
<dbReference type="RefSeq" id="WP_008160114.1">
    <property type="nucleotide sequence ID" value="NZ_AOHX01000026.1"/>
</dbReference>
<evidence type="ECO:0000313" key="2">
    <source>
        <dbReference type="EMBL" id="ELY47323.1"/>
    </source>
</evidence>
<accession>L9WG70</accession>
<dbReference type="PATRIC" id="fig|1230460.4.peg.731"/>
<dbReference type="AlphaFoldDB" id="L9WG70"/>
<feature type="compositionally biased region" description="Polar residues" evidence="1">
    <location>
        <begin position="1"/>
        <end position="13"/>
    </location>
</feature>
<protein>
    <submittedName>
        <fullName evidence="2">Uncharacterized protein</fullName>
    </submittedName>
</protein>
<dbReference type="STRING" id="1230460.C495_03657"/>
<evidence type="ECO:0000256" key="1">
    <source>
        <dbReference type="SAM" id="MobiDB-lite"/>
    </source>
</evidence>
<feature type="region of interest" description="Disordered" evidence="1">
    <location>
        <begin position="1"/>
        <end position="23"/>
    </location>
</feature>
<name>L9WG70_9EURY</name>
<proteinExistence type="predicted"/>
<organism evidence="2 3">
    <name type="scientific">Natronorubrum sulfidifaciens JCM 14089</name>
    <dbReference type="NCBI Taxonomy" id="1230460"/>
    <lineage>
        <taxon>Archaea</taxon>
        <taxon>Methanobacteriati</taxon>
        <taxon>Methanobacteriota</taxon>
        <taxon>Stenosarchaea group</taxon>
        <taxon>Halobacteria</taxon>
        <taxon>Halobacteriales</taxon>
        <taxon>Natrialbaceae</taxon>
        <taxon>Natronorubrum</taxon>
    </lineage>
</organism>